<dbReference type="InterPro" id="IPR012675">
    <property type="entry name" value="Beta-grasp_dom_sf"/>
</dbReference>
<dbReference type="STRING" id="431041.FLM9_387"/>
<comment type="caution">
    <text evidence="10">The sequence shown here is derived from an EMBL/GenBank/DDBJ whole genome shotgun (WGS) entry which is preliminary data.</text>
</comment>
<organism evidence="10 11">
    <name type="scientific">Candidatus Synechococcus spongiarum 15L</name>
    <dbReference type="NCBI Taxonomy" id="1608419"/>
    <lineage>
        <taxon>Bacteria</taxon>
        <taxon>Bacillati</taxon>
        <taxon>Cyanobacteriota</taxon>
        <taxon>Cyanophyceae</taxon>
        <taxon>Synechococcales</taxon>
        <taxon>Synechococcaceae</taxon>
        <taxon>Synechococcus</taxon>
    </lineage>
</organism>
<keyword evidence="3" id="KW-0001">2Fe-2S</keyword>
<dbReference type="GO" id="GO:0051537">
    <property type="term" value="F:2 iron, 2 sulfur cluster binding"/>
    <property type="evidence" value="ECO:0007669"/>
    <property type="project" value="UniProtKB-KW"/>
</dbReference>
<dbReference type="Proteomes" id="UP000035037">
    <property type="component" value="Unassembled WGS sequence"/>
</dbReference>
<gene>
    <name evidence="10" type="ORF">TQ37_04545</name>
</gene>
<dbReference type="Gene3D" id="3.10.20.30">
    <property type="match status" value="1"/>
</dbReference>
<evidence type="ECO:0000313" key="10">
    <source>
        <dbReference type="EMBL" id="KKZ13225.1"/>
    </source>
</evidence>
<dbReference type="InterPro" id="IPR036010">
    <property type="entry name" value="2Fe-2S_ferredoxin-like_sf"/>
</dbReference>
<dbReference type="AlphaFoldDB" id="A0A0G8AWA3"/>
<dbReference type="PROSITE" id="PS51085">
    <property type="entry name" value="2FE2S_FER_2"/>
    <property type="match status" value="1"/>
</dbReference>
<protein>
    <submittedName>
        <fullName evidence="10">Ferredoxin</fullName>
    </submittedName>
</protein>
<evidence type="ECO:0000256" key="8">
    <source>
        <dbReference type="ARBA" id="ARBA00034078"/>
    </source>
</evidence>
<keyword evidence="5" id="KW-0249">Electron transport</keyword>
<dbReference type="SUPFAM" id="SSF54292">
    <property type="entry name" value="2Fe-2S ferredoxin-like"/>
    <property type="match status" value="1"/>
</dbReference>
<evidence type="ECO:0000256" key="2">
    <source>
        <dbReference type="ARBA" id="ARBA00022448"/>
    </source>
</evidence>
<evidence type="ECO:0000256" key="4">
    <source>
        <dbReference type="ARBA" id="ARBA00022723"/>
    </source>
</evidence>
<evidence type="ECO:0000256" key="5">
    <source>
        <dbReference type="ARBA" id="ARBA00022982"/>
    </source>
</evidence>
<keyword evidence="4" id="KW-0479">Metal-binding</keyword>
<dbReference type="Pfam" id="PF00111">
    <property type="entry name" value="Fer2"/>
    <property type="match status" value="1"/>
</dbReference>
<dbReference type="InterPro" id="IPR001041">
    <property type="entry name" value="2Fe-2S_ferredoxin-type"/>
</dbReference>
<evidence type="ECO:0000256" key="1">
    <source>
        <dbReference type="ARBA" id="ARBA00007874"/>
    </source>
</evidence>
<evidence type="ECO:0000256" key="7">
    <source>
        <dbReference type="ARBA" id="ARBA00023014"/>
    </source>
</evidence>
<keyword evidence="2" id="KW-0813">Transport</keyword>
<evidence type="ECO:0000313" key="11">
    <source>
        <dbReference type="Proteomes" id="UP000035037"/>
    </source>
</evidence>
<dbReference type="CDD" id="cd00207">
    <property type="entry name" value="fer2"/>
    <property type="match status" value="1"/>
</dbReference>
<reference evidence="10 11" key="1">
    <citation type="submission" date="2015-02" db="EMBL/GenBank/DDBJ databases">
        <authorList>
            <person name="Slaby B."/>
            <person name="Hentschel U."/>
        </authorList>
    </citation>
    <scope>NUCLEOTIDE SEQUENCE [LARGE SCALE GENOMIC DNA]</scope>
    <source>
        <strain evidence="10">15L</strain>
    </source>
</reference>
<dbReference type="PATRIC" id="fig|1608419.3.peg.2461"/>
<comment type="cofactor">
    <cofactor evidence="8">
        <name>[2Fe-2S] cluster</name>
        <dbReference type="ChEBI" id="CHEBI:190135"/>
    </cofactor>
</comment>
<dbReference type="PANTHER" id="PTHR43112:SF10">
    <property type="entry name" value="FERREDOXIN C 2, CHLOROPLASTIC"/>
    <property type="match status" value="1"/>
</dbReference>
<dbReference type="PANTHER" id="PTHR43112">
    <property type="entry name" value="FERREDOXIN"/>
    <property type="match status" value="1"/>
</dbReference>
<comment type="similarity">
    <text evidence="1">Belongs to the 2Fe2S plant-type ferredoxin family.</text>
</comment>
<sequence length="122" mass="13482">MGQLFTVVVHDRQKGRTVTALVPEGKYILHALEEQGNGLPFSCRNGCCTTCAVRIKAGSLDHREALGLSQALREQGYGLLCVARAVADVEVETQDEDEVYELQFGRHFGRGRVRPAIPLEEE</sequence>
<proteinExistence type="inferred from homology"/>
<reference evidence="10 11" key="2">
    <citation type="submission" date="2015-05" db="EMBL/GenBank/DDBJ databases">
        <title>Lifestyle Evolution in Cyanobacterial Symbionts of Sponges.</title>
        <authorList>
            <person name="Burgsdorf I."/>
            <person name="Slaby B.M."/>
            <person name="Handley K.M."/>
            <person name="Haber M."/>
            <person name="Blom J."/>
            <person name="Marshall C.W."/>
            <person name="Gilbert J.A."/>
            <person name="Hentschel U."/>
            <person name="Steindler L."/>
        </authorList>
    </citation>
    <scope>NUCLEOTIDE SEQUENCE [LARGE SCALE GENOMIC DNA]</scope>
    <source>
        <strain evidence="10">15L</strain>
    </source>
</reference>
<feature type="domain" description="2Fe-2S ferredoxin-type" evidence="9">
    <location>
        <begin position="3"/>
        <end position="97"/>
    </location>
</feature>
<evidence type="ECO:0000256" key="6">
    <source>
        <dbReference type="ARBA" id="ARBA00023004"/>
    </source>
</evidence>
<keyword evidence="7" id="KW-0411">Iron-sulfur</keyword>
<accession>A0A0G8AWA3</accession>
<name>A0A0G8AWA3_9SYNE</name>
<dbReference type="EMBL" id="JYFQ01000092">
    <property type="protein sequence ID" value="KKZ13225.1"/>
    <property type="molecule type" value="Genomic_DNA"/>
</dbReference>
<evidence type="ECO:0000256" key="3">
    <source>
        <dbReference type="ARBA" id="ARBA00022714"/>
    </source>
</evidence>
<keyword evidence="6" id="KW-0408">Iron</keyword>
<evidence type="ECO:0000259" key="9">
    <source>
        <dbReference type="PROSITE" id="PS51085"/>
    </source>
</evidence>
<dbReference type="GO" id="GO:0046872">
    <property type="term" value="F:metal ion binding"/>
    <property type="evidence" value="ECO:0007669"/>
    <property type="project" value="UniProtKB-KW"/>
</dbReference>